<proteinExistence type="predicted"/>
<dbReference type="Pfam" id="PF13517">
    <property type="entry name" value="FG-GAP_3"/>
    <property type="match status" value="3"/>
</dbReference>
<dbReference type="Proteomes" id="UP000779900">
    <property type="component" value="Unassembled WGS sequence"/>
</dbReference>
<evidence type="ECO:0000256" key="1">
    <source>
        <dbReference type="ARBA" id="ARBA00022729"/>
    </source>
</evidence>
<dbReference type="PANTHER" id="PTHR45460">
    <property type="entry name" value="SIMILAR TO CYSTEINE PROTEINASE"/>
    <property type="match status" value="1"/>
</dbReference>
<gene>
    <name evidence="2" type="ORF">FJY68_00365</name>
</gene>
<dbReference type="AlphaFoldDB" id="A0A937XBQ3"/>
<dbReference type="InterPro" id="IPR013517">
    <property type="entry name" value="FG-GAP"/>
</dbReference>
<sequence length="1065" mass="114696">MGSMRREAAAWLVVIVSIAEVAIGATWIETSRQDFGDGRFESNLFASFRYAGTVEFVPRFDLDNDGWMDLVCSEGYGDNVHVYFGDSSGFSPGRSRSFPVSGGGGCDIADVNYDGNAELVHAGWRAQSYGTVYKGTASGPDPTDTTRLPVSSSEAVATADLDGDGYLDLAFASEDHISQIYWGSATGYAPMNVMPLDITTDNGHNWVTADMDKDGYLDLLTCCCNSYTLQPIFYFGPNRTYRIEWLDFSAGDGFNAQGVTVADLDQNGWLDIVYTGHNNVTQAWVYWGADSGFSIQRRTILNTNRCFGGSAAYDFSGDGLLDLLFFRGSYYSPSQFKPIICYNTGSFPYFSDAQSSTIGNLAMNSTGGRVADFNNDGSVDIYFDDFRPSDSAKVFWGPDWNTVTQLPCNSGHHGMARPIGNVYDRSYREDYVSSVFDASSTTNWHAVWWDDSVSGGSSVELAVRTGDTGLPDSSWSGWCAVADGDTVPDSLSSRYIQYRAALKYQNPASLPMLFEVRIDYGPGLTYDVGPTAILVPSGTVDSGTQVAPEVVVRNFGTSSAVFPTTLNIGSGYSRTLVDTLAPGERDTVRFPSWTAGTVGLQSIVCFTGLVGDENPANDTIRDSVRVRRVLNLDVAPLQILSPSGTPDSGTACVPSAVVRNLGRTAAAFPVTMIIGAGYTQTVQETLMPGLSDTLVFPSWTADPVGSHAVTCYTALVGDEDPANDTIRGSVTVLGSPVHDVGAVAIVSPTGTLQAGDTVIPRARIRNFGNRAERFFYVRFQTGTGYDRTVNVTQSVRSDSTVELTFPAWVAAAGDWAVSCSTMLASDGNRANDKVTSSVRVIEQQLHIEPDQSDRLEAGEGKLYQFYALLEGETGGVVEVARPSAPTGWTVRLCDSAGASELGDTDADGTPDLGFVPPGMRRAFSLDVTAPSRLGGDTSSLAQKTFIIAGHLGSNSLVADTALLDLTLVPGFSVHNFPNPFSDHTTFVIGLPADGEVSLTVYTRAGERVCRVLERFAMSTGVHFEPWAAVNDRGRGVAPGTYEYVLDFVHQGRTDRIRKRLVITRE</sequence>
<dbReference type="InterPro" id="IPR013783">
    <property type="entry name" value="Ig-like_fold"/>
</dbReference>
<dbReference type="SUPFAM" id="SSF69318">
    <property type="entry name" value="Integrin alpha N-terminal domain"/>
    <property type="match status" value="2"/>
</dbReference>
<dbReference type="PANTHER" id="PTHR45460:SF2">
    <property type="entry name" value="ALPHA 1,3 GLUCANASE, GH71 FAMILY (EUROFUNG)"/>
    <property type="match status" value="1"/>
</dbReference>
<evidence type="ECO:0000313" key="2">
    <source>
        <dbReference type="EMBL" id="MBM3330287.1"/>
    </source>
</evidence>
<keyword evidence="1" id="KW-0732">Signal</keyword>
<dbReference type="Gene3D" id="2.130.10.130">
    <property type="entry name" value="Integrin alpha, N-terminal"/>
    <property type="match status" value="2"/>
</dbReference>
<organism evidence="2 3">
    <name type="scientific">candidate division WOR-3 bacterium</name>
    <dbReference type="NCBI Taxonomy" id="2052148"/>
    <lineage>
        <taxon>Bacteria</taxon>
        <taxon>Bacteria division WOR-3</taxon>
    </lineage>
</organism>
<reference evidence="2" key="1">
    <citation type="submission" date="2019-03" db="EMBL/GenBank/DDBJ databases">
        <title>Lake Tanganyika Metagenome-Assembled Genomes (MAGs).</title>
        <authorList>
            <person name="Tran P."/>
        </authorList>
    </citation>
    <scope>NUCLEOTIDE SEQUENCE</scope>
    <source>
        <strain evidence="2">K_DeepCast_150m_m2_040</strain>
    </source>
</reference>
<comment type="caution">
    <text evidence="2">The sequence shown here is derived from an EMBL/GenBank/DDBJ whole genome shotgun (WGS) entry which is preliminary data.</text>
</comment>
<dbReference type="Gene3D" id="2.60.40.10">
    <property type="entry name" value="Immunoglobulins"/>
    <property type="match status" value="1"/>
</dbReference>
<protein>
    <submittedName>
        <fullName evidence="2">VCBS repeat-containing protein</fullName>
    </submittedName>
</protein>
<evidence type="ECO:0000313" key="3">
    <source>
        <dbReference type="Proteomes" id="UP000779900"/>
    </source>
</evidence>
<dbReference type="EMBL" id="VGIR01000001">
    <property type="protein sequence ID" value="MBM3330287.1"/>
    <property type="molecule type" value="Genomic_DNA"/>
</dbReference>
<dbReference type="Gene3D" id="2.60.40.4070">
    <property type="match status" value="1"/>
</dbReference>
<name>A0A937XBQ3_UNCW3</name>
<dbReference type="InterPro" id="IPR028994">
    <property type="entry name" value="Integrin_alpha_N"/>
</dbReference>
<accession>A0A937XBQ3</accession>